<dbReference type="InterPro" id="IPR046843">
    <property type="entry name" value="LonB_AAA-LID"/>
</dbReference>
<dbReference type="GO" id="GO:0004252">
    <property type="term" value="F:serine-type endopeptidase activity"/>
    <property type="evidence" value="ECO:0007669"/>
    <property type="project" value="UniProtKB-UniRule"/>
</dbReference>
<dbReference type="RefSeq" id="WP_163297854.1">
    <property type="nucleotide sequence ID" value="NZ_JAAGRR010000014.1"/>
</dbReference>
<organism evidence="4 5">
    <name type="scientific">Dissulfurirhabdus thermomarina</name>
    <dbReference type="NCBI Taxonomy" id="1765737"/>
    <lineage>
        <taxon>Bacteria</taxon>
        <taxon>Deltaproteobacteria</taxon>
        <taxon>Dissulfurirhabdaceae</taxon>
        <taxon>Dissulfurirhabdus</taxon>
    </lineage>
</organism>
<comment type="similarity">
    <text evidence="2">Belongs to the peptidase S16 family.</text>
</comment>
<dbReference type="SUPFAM" id="SSF54211">
    <property type="entry name" value="Ribosomal protein S5 domain 2-like"/>
    <property type="match status" value="1"/>
</dbReference>
<evidence type="ECO:0000313" key="4">
    <source>
        <dbReference type="EMBL" id="NDY41698.1"/>
    </source>
</evidence>
<protein>
    <recommendedName>
        <fullName evidence="2">endopeptidase La</fullName>
        <ecNumber evidence="2">3.4.21.53</ecNumber>
    </recommendedName>
</protein>
<dbReference type="PANTHER" id="PTHR10046">
    <property type="entry name" value="ATP DEPENDENT LON PROTEASE FAMILY MEMBER"/>
    <property type="match status" value="1"/>
</dbReference>
<dbReference type="PROSITE" id="PS51786">
    <property type="entry name" value="LON_PROTEOLYTIC"/>
    <property type="match status" value="1"/>
</dbReference>
<gene>
    <name evidence="4" type="ORF">G3N55_02365</name>
</gene>
<dbReference type="InterPro" id="IPR027065">
    <property type="entry name" value="Lon_Prtase"/>
</dbReference>
<proteinExistence type="inferred from homology"/>
<keyword evidence="2" id="KW-0720">Serine protease</keyword>
<evidence type="ECO:0000259" key="3">
    <source>
        <dbReference type="PROSITE" id="PS51786"/>
    </source>
</evidence>
<dbReference type="Gene3D" id="1.10.8.60">
    <property type="match status" value="1"/>
</dbReference>
<dbReference type="GO" id="GO:0004176">
    <property type="term" value="F:ATP-dependent peptidase activity"/>
    <property type="evidence" value="ECO:0007669"/>
    <property type="project" value="UniProtKB-UniRule"/>
</dbReference>
<dbReference type="InterPro" id="IPR027417">
    <property type="entry name" value="P-loop_NTPase"/>
</dbReference>
<feature type="domain" description="Lon proteolytic" evidence="3">
    <location>
        <begin position="566"/>
        <end position="761"/>
    </location>
</feature>
<dbReference type="Proteomes" id="UP000469346">
    <property type="component" value="Unassembled WGS sequence"/>
</dbReference>
<accession>A0A6N9TKU9</accession>
<reference evidence="4 5" key="1">
    <citation type="submission" date="2020-02" db="EMBL/GenBank/DDBJ databases">
        <title>Comparative genomics of sulfur disproportionating microorganisms.</title>
        <authorList>
            <person name="Ward L.M."/>
            <person name="Bertran E."/>
            <person name="Johnston D.T."/>
        </authorList>
    </citation>
    <scope>NUCLEOTIDE SEQUENCE [LARGE SCALE GENOMIC DNA]</scope>
    <source>
        <strain evidence="4 5">DSM 100025</strain>
    </source>
</reference>
<dbReference type="GO" id="GO:0006508">
    <property type="term" value="P:proteolysis"/>
    <property type="evidence" value="ECO:0007669"/>
    <property type="project" value="UniProtKB-KW"/>
</dbReference>
<dbReference type="InterPro" id="IPR008269">
    <property type="entry name" value="Lon_proteolytic"/>
</dbReference>
<dbReference type="Pfam" id="PF20437">
    <property type="entry name" value="LonC_helical"/>
    <property type="match status" value="1"/>
</dbReference>
<feature type="active site" evidence="2">
    <location>
        <position position="656"/>
    </location>
</feature>
<evidence type="ECO:0000256" key="2">
    <source>
        <dbReference type="PROSITE-ProRule" id="PRU01122"/>
    </source>
</evidence>
<comment type="caution">
    <text evidence="4">The sequence shown here is derived from an EMBL/GenBank/DDBJ whole genome shotgun (WGS) entry which is preliminary data.</text>
</comment>
<comment type="catalytic activity">
    <reaction evidence="2">
        <text>Hydrolysis of proteins in presence of ATP.</text>
        <dbReference type="EC" id="3.4.21.53"/>
    </reaction>
</comment>
<evidence type="ECO:0000256" key="1">
    <source>
        <dbReference type="ARBA" id="ARBA00022670"/>
    </source>
</evidence>
<dbReference type="InterPro" id="IPR046844">
    <property type="entry name" value="Lon-like_helical"/>
</dbReference>
<dbReference type="Gene3D" id="3.30.230.10">
    <property type="match status" value="1"/>
</dbReference>
<keyword evidence="1 2" id="KW-0645">Protease</keyword>
<evidence type="ECO:0000313" key="5">
    <source>
        <dbReference type="Proteomes" id="UP000469346"/>
    </source>
</evidence>
<dbReference type="Pfam" id="PF13654">
    <property type="entry name" value="AAA_32"/>
    <property type="match status" value="1"/>
</dbReference>
<dbReference type="GO" id="GO:0005524">
    <property type="term" value="F:ATP binding"/>
    <property type="evidence" value="ECO:0007669"/>
    <property type="project" value="InterPro"/>
</dbReference>
<sequence>MAGIALTKESLRYSVDPDSLGFERLSQAPAAGRDIVAQERAVEALNFGLRIRHPDFNVFVAGDQETGLADLARAFVEETARAADAAPSDWCYVHNFRDPDAPLAVELPRGEGRRFQAAMAELVDNLRLHVPKIFESETYLARKEEVIRGFNKARAGVFEELDAKVRAQGFLLQADQSGMMVMPAKEGDTPMTPEDIAALSEEEQKALRAKSEDLHREMGAAMRRIHEMEHDVRRRLKDLDRELVGQTADSLMEELRAAYGEHPVLSGYLSDVREDVVRNMDAFRQKAPEGMPPFPFPGMGGPSFTQYEVNVLVDHGTTEGAPVVFEANPTYANLFGTVERKAQFGALFTDFTMIRAGALHRANGGYLVVKALDLLKWPFSYEALKRCLRHRRLEVEDLGEQLGVFSTKTLKPKPVPLDVKVILLGAPEMYHLLYNLDEDFRDLFKVKAHMDTLVDRDEAHLAEYLGFLRSLVERGAIRDLDKGGVARILEYSAELAGSQDKLTLRREEVADILREADYWASADGSGVISAAHVQRAVDAKERRAGLYADRIQELLRKDVLKVATDGAAVGQVNGLAIHDLGDTLFGKPARITAAVSLGKEGVVNVEREAELSGRIHTKGVVILSGYLRSRFAADKPLTLTATLCFEQSYGMVDGDSASAAELFALLSALSGVPIDQGRAVTGAVSQTGQILPIGGVSKKIEGFFDLCAERGLTGSQGVLIPEANVRDLMLKPAVVEAVAAGRFHVWAIHTVEEGIELLTGRPAGTPGPDGRYPDGSLFAMVDARLRALAEEARRFAREEGGGEGRPEGAGST</sequence>
<keyword evidence="5" id="KW-1185">Reference proteome</keyword>
<feature type="active site" evidence="2">
    <location>
        <position position="699"/>
    </location>
</feature>
<dbReference type="SUPFAM" id="SSF52540">
    <property type="entry name" value="P-loop containing nucleoside triphosphate hydrolases"/>
    <property type="match status" value="1"/>
</dbReference>
<dbReference type="Pfam" id="PF05362">
    <property type="entry name" value="Lon_C"/>
    <property type="match status" value="1"/>
</dbReference>
<dbReference type="AlphaFoldDB" id="A0A6N9TKU9"/>
<dbReference type="Pfam" id="PF20436">
    <property type="entry name" value="LonB_AAA-LID"/>
    <property type="match status" value="1"/>
</dbReference>
<dbReference type="Gene3D" id="3.40.50.300">
    <property type="entry name" value="P-loop containing nucleotide triphosphate hydrolases"/>
    <property type="match status" value="2"/>
</dbReference>
<keyword evidence="2" id="KW-0378">Hydrolase</keyword>
<dbReference type="EMBL" id="JAAGRR010000014">
    <property type="protein sequence ID" value="NDY41698.1"/>
    <property type="molecule type" value="Genomic_DNA"/>
</dbReference>
<dbReference type="EC" id="3.4.21.53" evidence="2"/>
<dbReference type="InterPro" id="IPR041699">
    <property type="entry name" value="AAA_32"/>
</dbReference>
<dbReference type="InterPro" id="IPR020568">
    <property type="entry name" value="Ribosomal_Su5_D2-typ_SF"/>
</dbReference>
<dbReference type="PRINTS" id="PR00830">
    <property type="entry name" value="ENDOLAPTASE"/>
</dbReference>
<name>A0A6N9TKU9_DISTH</name>
<dbReference type="InterPro" id="IPR014721">
    <property type="entry name" value="Ribsml_uS5_D2-typ_fold_subgr"/>
</dbReference>
<dbReference type="GO" id="GO:0030163">
    <property type="term" value="P:protein catabolic process"/>
    <property type="evidence" value="ECO:0007669"/>
    <property type="project" value="InterPro"/>
</dbReference>